<dbReference type="EMBL" id="SRYA01000078">
    <property type="protein sequence ID" value="TGY90928.1"/>
    <property type="molecule type" value="Genomic_DNA"/>
</dbReference>
<proteinExistence type="predicted"/>
<sequence>MDSMERRRNIIVDLVNQSGTISFAQLKDKVPHISEMTLRTDLKALDEAKRIVRVHGGAKSVDVVIGTDGMFSQRSVQNTEAKQLITQKALAFIQKDTTIFLDSGSTTTMLASCMPDQSNLIYTNSLTCAVELCKLKQPAVHVLGGNINRYSMSVCGVHTVQDVSKINFDQAFLGVTSYCSQIGFSCGVDEETVLKRTVIHRAEQRIFLMDSSKVGVKSTYTVCGLEGVDVIISDGRLPLEFQEECRRHNVRII</sequence>
<evidence type="ECO:0000313" key="2">
    <source>
        <dbReference type="Proteomes" id="UP000304953"/>
    </source>
</evidence>
<reference evidence="1" key="1">
    <citation type="submission" date="2019-04" db="EMBL/GenBank/DDBJ databases">
        <title>Microbes associate with the intestines of laboratory mice.</title>
        <authorList>
            <person name="Navarre W."/>
            <person name="Wong E."/>
            <person name="Huang K."/>
            <person name="Tropini C."/>
            <person name="Ng K."/>
            <person name="Yu B."/>
        </authorList>
    </citation>
    <scope>NUCLEOTIDE SEQUENCE</scope>
    <source>
        <strain evidence="1">NM01_1-7b</strain>
    </source>
</reference>
<accession>A0AC61RPN2</accession>
<name>A0AC61RPN2_9FIRM</name>
<gene>
    <name evidence="1" type="ORF">E5329_23690</name>
</gene>
<evidence type="ECO:0000313" key="1">
    <source>
        <dbReference type="EMBL" id="TGY90928.1"/>
    </source>
</evidence>
<organism evidence="1 2">
    <name type="scientific">Petralouisia muris</name>
    <dbReference type="NCBI Taxonomy" id="3032872"/>
    <lineage>
        <taxon>Bacteria</taxon>
        <taxon>Bacillati</taxon>
        <taxon>Bacillota</taxon>
        <taxon>Clostridia</taxon>
        <taxon>Lachnospirales</taxon>
        <taxon>Lachnospiraceae</taxon>
        <taxon>Petralouisia</taxon>
    </lineage>
</organism>
<comment type="caution">
    <text evidence="1">The sequence shown here is derived from an EMBL/GenBank/DDBJ whole genome shotgun (WGS) entry which is preliminary data.</text>
</comment>
<protein>
    <submittedName>
        <fullName evidence="1">DeoR/GlpR transcriptional regulator</fullName>
    </submittedName>
</protein>
<dbReference type="Proteomes" id="UP000304953">
    <property type="component" value="Unassembled WGS sequence"/>
</dbReference>
<keyword evidence="2" id="KW-1185">Reference proteome</keyword>